<reference evidence="4" key="1">
    <citation type="submission" date="2021-06" db="EMBL/GenBank/DDBJ databases">
        <authorList>
            <consortium name="Wellcome Sanger Institute Data Sharing"/>
        </authorList>
    </citation>
    <scope>NUCLEOTIDE SEQUENCE [LARGE SCALE GENOMIC DNA]</scope>
</reference>
<dbReference type="PANTHER" id="PTHR11486">
    <property type="entry name" value="FIBROBLAST GROWTH FACTOR"/>
    <property type="match status" value="1"/>
</dbReference>
<dbReference type="InterPro" id="IPR002209">
    <property type="entry name" value="Fibroblast_GF_fam"/>
</dbReference>
<name>A0A8C4X7V5_ERPCA</name>
<keyword evidence="3" id="KW-0037">Angiogenesis</keyword>
<dbReference type="GO" id="GO:0051781">
    <property type="term" value="P:positive regulation of cell division"/>
    <property type="evidence" value="ECO:0007669"/>
    <property type="project" value="UniProtKB-KW"/>
</dbReference>
<evidence type="ECO:0000256" key="1">
    <source>
        <dbReference type="ARBA" id="ARBA00007936"/>
    </source>
</evidence>
<dbReference type="Pfam" id="PF00167">
    <property type="entry name" value="FGF"/>
    <property type="match status" value="1"/>
</dbReference>
<dbReference type="GO" id="GO:0005938">
    <property type="term" value="C:cell cortex"/>
    <property type="evidence" value="ECO:0007669"/>
    <property type="project" value="UniProtKB-SubCell"/>
</dbReference>
<keyword evidence="3" id="KW-0539">Nucleus</keyword>
<organism evidence="4 5">
    <name type="scientific">Erpetoichthys calabaricus</name>
    <name type="common">Rope fish</name>
    <name type="synonym">Calamoichthys calabaricus</name>
    <dbReference type="NCBI Taxonomy" id="27687"/>
    <lineage>
        <taxon>Eukaryota</taxon>
        <taxon>Metazoa</taxon>
        <taxon>Chordata</taxon>
        <taxon>Craniata</taxon>
        <taxon>Vertebrata</taxon>
        <taxon>Euteleostomi</taxon>
        <taxon>Actinopterygii</taxon>
        <taxon>Polypteriformes</taxon>
        <taxon>Polypteridae</taxon>
        <taxon>Erpetoichthys</taxon>
    </lineage>
</organism>
<dbReference type="GO" id="GO:0030154">
    <property type="term" value="P:cell differentiation"/>
    <property type="evidence" value="ECO:0007669"/>
    <property type="project" value="UniProtKB-KW"/>
</dbReference>
<dbReference type="GO" id="GO:0005634">
    <property type="term" value="C:nucleus"/>
    <property type="evidence" value="ECO:0007669"/>
    <property type="project" value="UniProtKB-SubCell"/>
</dbReference>
<comment type="subcellular location">
    <subcellularLocation>
        <location evidence="3">Secreted</location>
    </subcellularLocation>
    <subcellularLocation>
        <location evidence="3">Cytoplasm</location>
    </subcellularLocation>
    <subcellularLocation>
        <location evidence="3">Cytoplasm</location>
        <location evidence="3">Cell cortex</location>
    </subcellularLocation>
    <subcellularLocation>
        <location evidence="3">Cytoplasm</location>
        <location evidence="3">Cytosol</location>
    </subcellularLocation>
    <subcellularLocation>
        <location evidence="3">Nucleus</location>
    </subcellularLocation>
</comment>
<keyword evidence="3" id="KW-0963">Cytoplasm</keyword>
<reference evidence="4" key="2">
    <citation type="submission" date="2025-08" db="UniProtKB">
        <authorList>
            <consortium name="Ensembl"/>
        </authorList>
    </citation>
    <scope>IDENTIFICATION</scope>
</reference>
<dbReference type="AlphaFoldDB" id="A0A8C4X7V5"/>
<dbReference type="PRINTS" id="PR00263">
    <property type="entry name" value="HBGFFGF"/>
</dbReference>
<keyword evidence="3" id="KW-0339">Growth factor</keyword>
<dbReference type="GO" id="GO:0008083">
    <property type="term" value="F:growth factor activity"/>
    <property type="evidence" value="ECO:0007669"/>
    <property type="project" value="UniProtKB-KW"/>
</dbReference>
<keyword evidence="3" id="KW-0497">Mitogen</keyword>
<accession>A0A8C4X7V5</accession>
<comment type="similarity">
    <text evidence="1 2">Belongs to the heparin-binding growth factors family.</text>
</comment>
<dbReference type="SUPFAM" id="SSF50353">
    <property type="entry name" value="Cytokine"/>
    <property type="match status" value="1"/>
</dbReference>
<dbReference type="GO" id="GO:0008201">
    <property type="term" value="F:heparin binding"/>
    <property type="evidence" value="ECO:0007669"/>
    <property type="project" value="UniProtKB-KW"/>
</dbReference>
<protein>
    <recommendedName>
        <fullName evidence="2 3">Multifunctional fusion protein</fullName>
    </recommendedName>
    <domain>
        <recommendedName>
            <fullName evidence="3">Fibroblast growth factor 1</fullName>
        </recommendedName>
        <alternativeName>
            <fullName evidence="3">Acidic fibroblast growth factor</fullName>
        </alternativeName>
        <alternativeName>
            <fullName evidence="3">Heparin-binding growth factor 1</fullName>
        </alternativeName>
    </domain>
    <domain>
        <recommendedName>
            <fullName evidence="2">Fibroblast growth factor</fullName>
            <shortName evidence="2">FGF</shortName>
        </recommendedName>
    </domain>
</protein>
<dbReference type="GO" id="GO:0005829">
    <property type="term" value="C:cytosol"/>
    <property type="evidence" value="ECO:0007669"/>
    <property type="project" value="UniProtKB-SubCell"/>
</dbReference>
<keyword evidence="3" id="KW-0217">Developmental protein</keyword>
<sequence length="158" mass="17789">MSESNITVLMTLPENCSLENYKKPRHLYCWNGGYFLRILPSGVIDGFRERNDKYVQLQVTAEGFGMVSIKGTESGRFLAMGADGHLYGSTATDECVFLETLEENHYNTYKSTSTRTRTGMLASRKMEVAKLGQKLTLDKRAFSSSLCPLTIEGNTFFR</sequence>
<evidence type="ECO:0000313" key="5">
    <source>
        <dbReference type="Proteomes" id="UP000694620"/>
    </source>
</evidence>
<keyword evidence="3" id="KW-0358">Heparin-binding</keyword>
<gene>
    <name evidence="4" type="primary">FGF1</name>
</gene>
<proteinExistence type="inferred from homology"/>
<reference evidence="4" key="3">
    <citation type="submission" date="2025-09" db="UniProtKB">
        <authorList>
            <consortium name="Ensembl"/>
        </authorList>
    </citation>
    <scope>IDENTIFICATION</scope>
</reference>
<keyword evidence="3" id="KW-0964">Secreted</keyword>
<evidence type="ECO:0000313" key="4">
    <source>
        <dbReference type="Ensembl" id="ENSECRP00000011981.1"/>
    </source>
</evidence>
<dbReference type="SMART" id="SM00442">
    <property type="entry name" value="FGF"/>
    <property type="match status" value="1"/>
</dbReference>
<dbReference type="GO" id="GO:0001525">
    <property type="term" value="P:angiogenesis"/>
    <property type="evidence" value="ECO:0007669"/>
    <property type="project" value="UniProtKB-KW"/>
</dbReference>
<evidence type="ECO:0000256" key="3">
    <source>
        <dbReference type="RuleBase" id="RU364136"/>
    </source>
</evidence>
<dbReference type="GeneTree" id="ENSGT00940000160557"/>
<evidence type="ECO:0000256" key="2">
    <source>
        <dbReference type="RuleBase" id="RU049442"/>
    </source>
</evidence>
<comment type="function">
    <text evidence="3">Plays an important role in the regulation of cell survival, cell division, angiogenesis, cell differentiation and cell migration. Functions as potent mitogen in vitro. Acts as a ligand for FGFR1 and integrins. Binds to FGFR1 in the presence of heparin leading to FGFR1 dimerization and activation via sequential autophosphorylation on tyrosine residues which act as docking sites for interacting proteins, leading to the activation of several signaling cascades. Binds to integrins. Its binding to integrins and subsequent ternary complex formation with integrins and FGFR1 are essential for FGF1 signaling.</text>
</comment>
<dbReference type="Ensembl" id="ENSECRT00000012178.1">
    <property type="protein sequence ID" value="ENSECRP00000011981.1"/>
    <property type="gene ID" value="ENSECRG00000007992.1"/>
</dbReference>
<dbReference type="InterPro" id="IPR008996">
    <property type="entry name" value="IL1/FGF"/>
</dbReference>
<keyword evidence="5" id="KW-1185">Reference proteome</keyword>
<dbReference type="GO" id="GO:0005576">
    <property type="term" value="C:extracellular region"/>
    <property type="evidence" value="ECO:0007669"/>
    <property type="project" value="UniProtKB-SubCell"/>
</dbReference>
<keyword evidence="3" id="KW-0221">Differentiation</keyword>
<dbReference type="Proteomes" id="UP000694620">
    <property type="component" value="Chromosome 11"/>
</dbReference>
<dbReference type="Gene3D" id="2.80.10.50">
    <property type="match status" value="1"/>
</dbReference>